<evidence type="ECO:0000313" key="1">
    <source>
        <dbReference type="EMBL" id="CAH1245592.1"/>
    </source>
</evidence>
<name>A0A8J9Z151_BRALA</name>
<proteinExistence type="predicted"/>
<dbReference type="AlphaFoldDB" id="A0A8J9Z151"/>
<accession>A0A8J9Z151</accession>
<protein>
    <submittedName>
        <fullName evidence="1">Hypp7512 protein</fullName>
    </submittedName>
</protein>
<organism evidence="1 2">
    <name type="scientific">Branchiostoma lanceolatum</name>
    <name type="common">Common lancelet</name>
    <name type="synonym">Amphioxus lanceolatum</name>
    <dbReference type="NCBI Taxonomy" id="7740"/>
    <lineage>
        <taxon>Eukaryota</taxon>
        <taxon>Metazoa</taxon>
        <taxon>Chordata</taxon>
        <taxon>Cephalochordata</taxon>
        <taxon>Leptocardii</taxon>
        <taxon>Amphioxiformes</taxon>
        <taxon>Branchiostomatidae</taxon>
        <taxon>Branchiostoma</taxon>
    </lineage>
</organism>
<keyword evidence="2" id="KW-1185">Reference proteome</keyword>
<evidence type="ECO:0000313" key="2">
    <source>
        <dbReference type="Proteomes" id="UP000838412"/>
    </source>
</evidence>
<dbReference type="OrthoDB" id="10022850at2759"/>
<dbReference type="EMBL" id="OV696699">
    <property type="protein sequence ID" value="CAH1245592.1"/>
    <property type="molecule type" value="Genomic_DNA"/>
</dbReference>
<reference evidence="1" key="1">
    <citation type="submission" date="2022-01" db="EMBL/GenBank/DDBJ databases">
        <authorList>
            <person name="Braso-Vives M."/>
        </authorList>
    </citation>
    <scope>NUCLEOTIDE SEQUENCE</scope>
</reference>
<gene>
    <name evidence="1" type="primary">Hypp7512</name>
    <name evidence="1" type="ORF">BLAG_LOCUS7863</name>
</gene>
<sequence length="165" mass="18366">MITLAVIARALYEGRKKVQKLQRKRKTRIVGVAELGGSDPSPRQTSSEIWRCAKFSDVDGESPKLRKTSSEPDCLDAVTPFEPFPNKHDFTRLPGEDNTNPNNNRIQTVLDTNGCHNNSCHEHPPGHARVRNVRSAWVDGVGARDRDVGTAVARSIPDNRVMVTR</sequence>
<dbReference type="Proteomes" id="UP000838412">
    <property type="component" value="Chromosome 14"/>
</dbReference>